<dbReference type="PROSITE" id="PS50096">
    <property type="entry name" value="IQ"/>
    <property type="match status" value="1"/>
</dbReference>
<evidence type="ECO:0000313" key="2">
    <source>
        <dbReference type="EMBL" id="CEL56252.1"/>
    </source>
</evidence>
<feature type="region of interest" description="Disordered" evidence="1">
    <location>
        <begin position="175"/>
        <end position="239"/>
    </location>
</feature>
<dbReference type="EMBL" id="LN679120">
    <property type="protein sequence ID" value="CEL56252.1"/>
    <property type="molecule type" value="Genomic_DNA"/>
</dbReference>
<accession>A0A0B7FJB4</accession>
<proteinExistence type="predicted"/>
<gene>
    <name evidence="2" type="ORF">RSOLAG1IB_07668</name>
</gene>
<feature type="compositionally biased region" description="Low complexity" evidence="1">
    <location>
        <begin position="209"/>
        <end position="218"/>
    </location>
</feature>
<name>A0A0B7FJB4_THACB</name>
<dbReference type="Proteomes" id="UP000059188">
    <property type="component" value="Unassembled WGS sequence"/>
</dbReference>
<organism evidence="2 3">
    <name type="scientific">Thanatephorus cucumeris (strain AG1-IB / isolate 7/3/14)</name>
    <name type="common">Lettuce bottom rot fungus</name>
    <name type="synonym">Rhizoctonia solani</name>
    <dbReference type="NCBI Taxonomy" id="1108050"/>
    <lineage>
        <taxon>Eukaryota</taxon>
        <taxon>Fungi</taxon>
        <taxon>Dikarya</taxon>
        <taxon>Basidiomycota</taxon>
        <taxon>Agaricomycotina</taxon>
        <taxon>Agaricomycetes</taxon>
        <taxon>Cantharellales</taxon>
        <taxon>Ceratobasidiaceae</taxon>
        <taxon>Rhizoctonia</taxon>
        <taxon>Rhizoctonia solani AG-1</taxon>
    </lineage>
</organism>
<evidence type="ECO:0000313" key="3">
    <source>
        <dbReference type="Proteomes" id="UP000059188"/>
    </source>
</evidence>
<evidence type="ECO:0000256" key="1">
    <source>
        <dbReference type="SAM" id="MobiDB-lite"/>
    </source>
</evidence>
<sequence length="273" mass="30204">MSTEFFDFIQGIKPSLGDNQRVKIGLIFMHYITLARVSGGRVRIDQVLTTSGKPFARKILRNMSLVRDLAFALQVDMSYPYDDNSIPQTLRHLCQQYHIDVEACIGNNKKLAGAQAEMSDLIIFVRVARAIMAALHEDTLQALDQSYAGHRPSDYKPKSKWLGLGTEHPVRSIRACDLPGAKPPRPVPPKSTGATSGPISMARNNTDNSSASSTSGSKSYKHIGTLPRTRRTRQREHIPLSVAPSPAVYYAQCAATAAYYQTLQRGMVSRHAY</sequence>
<dbReference type="OrthoDB" id="3228390at2759"/>
<reference evidence="2 3" key="1">
    <citation type="submission" date="2014-11" db="EMBL/GenBank/DDBJ databases">
        <authorList>
            <person name="Wibberg Daniel"/>
        </authorList>
    </citation>
    <scope>NUCLEOTIDE SEQUENCE [LARGE SCALE GENOMIC DNA]</scope>
    <source>
        <strain evidence="2">Rhizoctonia solani AG1-IB 7/3/14</strain>
    </source>
</reference>
<feature type="compositionally biased region" description="Polar residues" evidence="1">
    <location>
        <begin position="192"/>
        <end position="208"/>
    </location>
</feature>
<keyword evidence="3" id="KW-1185">Reference proteome</keyword>
<dbReference type="AlphaFoldDB" id="A0A0B7FJB4"/>
<protein>
    <submittedName>
        <fullName evidence="2">Uncharacterized protein</fullName>
    </submittedName>
</protein>